<reference evidence="3 4" key="1">
    <citation type="submission" date="2016-06" db="EMBL/GenBank/DDBJ databases">
        <title>Genome sequence of endosymbiont of Candidatus Endolucinida thiodiazotropha.</title>
        <authorList>
            <person name="Poehlein A."/>
            <person name="Koenig S."/>
            <person name="Heiden S.E."/>
            <person name="Thuermer A."/>
            <person name="Voget S."/>
            <person name="Daniel R."/>
            <person name="Markert S."/>
            <person name="Gros O."/>
            <person name="Schweder T."/>
        </authorList>
    </citation>
    <scope>NUCLEOTIDE SEQUENCE [LARGE SCALE GENOMIC DNA]</scope>
    <source>
        <strain evidence="3 4">COS</strain>
    </source>
</reference>
<comment type="caution">
    <text evidence="3">The sequence shown here is derived from an EMBL/GenBank/DDBJ whole genome shotgun (WGS) entry which is preliminary data.</text>
</comment>
<gene>
    <name evidence="3" type="ORF">CODIS_04390</name>
</gene>
<name>A0A7Z0VPE0_9GAMM</name>
<accession>A0A7Z0VPE0</accession>
<dbReference type="EMBL" id="MARB01000002">
    <property type="protein sequence ID" value="ODJ89340.1"/>
    <property type="molecule type" value="Genomic_DNA"/>
</dbReference>
<keyword evidence="1" id="KW-0732">Signal</keyword>
<dbReference type="InterPro" id="IPR050261">
    <property type="entry name" value="FrsA_esterase"/>
</dbReference>
<keyword evidence="4" id="KW-1185">Reference proteome</keyword>
<keyword evidence="3" id="KW-0378">Hydrolase</keyword>
<dbReference type="AlphaFoldDB" id="A0A7Z0VPE0"/>
<dbReference type="InterPro" id="IPR002925">
    <property type="entry name" value="Dienelactn_hydro"/>
</dbReference>
<feature type="chain" id="PRO_5031425893" evidence="1">
    <location>
        <begin position="20"/>
        <end position="262"/>
    </location>
</feature>
<dbReference type="PANTHER" id="PTHR22946">
    <property type="entry name" value="DIENELACTONE HYDROLASE DOMAIN-CONTAINING PROTEIN-RELATED"/>
    <property type="match status" value="1"/>
</dbReference>
<dbReference type="PANTHER" id="PTHR22946:SF0">
    <property type="entry name" value="DIENELACTONE HYDROLASE DOMAIN-CONTAINING PROTEIN"/>
    <property type="match status" value="1"/>
</dbReference>
<dbReference type="InterPro" id="IPR029058">
    <property type="entry name" value="AB_hydrolase_fold"/>
</dbReference>
<dbReference type="SUPFAM" id="SSF53474">
    <property type="entry name" value="alpha/beta-Hydrolases"/>
    <property type="match status" value="1"/>
</dbReference>
<dbReference type="Gene3D" id="3.40.50.1820">
    <property type="entry name" value="alpha/beta hydrolase"/>
    <property type="match status" value="1"/>
</dbReference>
<evidence type="ECO:0000313" key="3">
    <source>
        <dbReference type="EMBL" id="ODJ89340.1"/>
    </source>
</evidence>
<feature type="domain" description="Dienelactone hydrolase" evidence="2">
    <location>
        <begin position="35"/>
        <end position="255"/>
    </location>
</feature>
<dbReference type="GO" id="GO:0016787">
    <property type="term" value="F:hydrolase activity"/>
    <property type="evidence" value="ECO:0007669"/>
    <property type="project" value="UniProtKB-KW"/>
</dbReference>
<sequence>MNRFAMAVLLCCIPFTAMSAVVGEEVVYRHGDTRMNGYLAYDDAIGKKRPGILVVHEWWGHNAYARSRAEQLAAMGYTALAVDMYGEGKQADHPKDAGRFAGEVKNNMETAGARFQAATELLQNHKTVARNDISAIGYCFGGGMVLEMARRGHDLDLVASFHGSLPASTPAAKGTVKAEVMVFNGADDPFVKQEHIEAFMAEMDRAEVKYSFTNYPGAKHSFTNPEADDFGKKFDLPLQYDAMADKQSWGALSKALDAIYAK</sequence>
<dbReference type="Pfam" id="PF01738">
    <property type="entry name" value="DLH"/>
    <property type="match status" value="1"/>
</dbReference>
<feature type="signal peptide" evidence="1">
    <location>
        <begin position="1"/>
        <end position="19"/>
    </location>
</feature>
<protein>
    <submittedName>
        <fullName evidence="3">Dienelactone hydrolase family protein</fullName>
    </submittedName>
</protein>
<evidence type="ECO:0000259" key="2">
    <source>
        <dbReference type="Pfam" id="PF01738"/>
    </source>
</evidence>
<dbReference type="Proteomes" id="UP000094769">
    <property type="component" value="Unassembled WGS sequence"/>
</dbReference>
<organism evidence="3 4">
    <name type="scientific">Candidatus Thiodiazotropha endolucinida</name>
    <dbReference type="NCBI Taxonomy" id="1655433"/>
    <lineage>
        <taxon>Bacteria</taxon>
        <taxon>Pseudomonadati</taxon>
        <taxon>Pseudomonadota</taxon>
        <taxon>Gammaproteobacteria</taxon>
        <taxon>Chromatiales</taxon>
        <taxon>Sedimenticolaceae</taxon>
        <taxon>Candidatus Thiodiazotropha</taxon>
    </lineage>
</organism>
<evidence type="ECO:0000256" key="1">
    <source>
        <dbReference type="SAM" id="SignalP"/>
    </source>
</evidence>
<dbReference type="RefSeq" id="WP_154722977.1">
    <property type="nucleotide sequence ID" value="NZ_MARB01000002.1"/>
</dbReference>
<dbReference type="OrthoDB" id="9787933at2"/>
<evidence type="ECO:0000313" key="4">
    <source>
        <dbReference type="Proteomes" id="UP000094769"/>
    </source>
</evidence>
<proteinExistence type="predicted"/>